<sequence length="346" mass="37570">MEFSALEIASVLEGRIEGNPEIKVSTLSKIEEGKSGSISFLSNLKYEPYLYKTEASIVIVSDGFIPEKEISPTLIFVEDAYKSFTKLLHYANHLKNKKVGIEPNSQIHDSAQIGENVYIGSFVYVGEKVKIGNDVMIHSNVHVGENVAIGEGSVIHSGVRLYTDTKIGKNCIIHSNSVLGADGFGFTPTAEGKLEKVPQIGNVKIEDNVEIGSSCTIDRATLGTTLIRAGAKLDNQIQIAHNVEIGENTVIASQTGVAGSTKIGKNCMIGGQVGIVGHLKIGDYVQIQAQSGVNNNVPDGAKIYGSPSMDASDFRKSYVYFRNFPSIVKRLEELEKEYKQQQTIKD</sequence>
<evidence type="ECO:0000256" key="6">
    <source>
        <dbReference type="ARBA" id="ARBA00023315"/>
    </source>
</evidence>
<comment type="similarity">
    <text evidence="7">Belongs to the transferase hexapeptide repeat family. LpxD subfamily.</text>
</comment>
<evidence type="ECO:0000313" key="10">
    <source>
        <dbReference type="EMBL" id="MBA5630094.1"/>
    </source>
</evidence>
<dbReference type="InterPro" id="IPR011004">
    <property type="entry name" value="Trimer_LpxA-like_sf"/>
</dbReference>
<feature type="domain" description="Mannose-1-phosphate guanyltransferase C-terminal" evidence="9">
    <location>
        <begin position="102"/>
        <end position="182"/>
    </location>
</feature>
<feature type="active site" description="Proton acceptor" evidence="7">
    <location>
        <position position="241"/>
    </location>
</feature>
<evidence type="ECO:0000256" key="3">
    <source>
        <dbReference type="ARBA" id="ARBA00022679"/>
    </source>
</evidence>
<keyword evidence="3 7" id="KW-0808">Transferase</keyword>
<dbReference type="NCBIfam" id="TIGR01853">
    <property type="entry name" value="lipid_A_lpxD"/>
    <property type="match status" value="1"/>
</dbReference>
<dbReference type="Pfam" id="PF00132">
    <property type="entry name" value="Hexapep"/>
    <property type="match status" value="1"/>
</dbReference>
<dbReference type="PANTHER" id="PTHR43378:SF2">
    <property type="entry name" value="UDP-3-O-ACYLGLUCOSAMINE N-ACYLTRANSFERASE 1, MITOCHONDRIAL-RELATED"/>
    <property type="match status" value="1"/>
</dbReference>
<dbReference type="NCBIfam" id="NF002060">
    <property type="entry name" value="PRK00892.1"/>
    <property type="match status" value="1"/>
</dbReference>
<dbReference type="InterPro" id="IPR007691">
    <property type="entry name" value="LpxD"/>
</dbReference>
<evidence type="ECO:0000256" key="2">
    <source>
        <dbReference type="ARBA" id="ARBA00022556"/>
    </source>
</evidence>
<dbReference type="GO" id="GO:0009245">
    <property type="term" value="P:lipid A biosynthetic process"/>
    <property type="evidence" value="ECO:0007669"/>
    <property type="project" value="UniProtKB-UniRule"/>
</dbReference>
<evidence type="ECO:0000256" key="7">
    <source>
        <dbReference type="HAMAP-Rule" id="MF_00523"/>
    </source>
</evidence>
<evidence type="ECO:0000259" key="8">
    <source>
        <dbReference type="Pfam" id="PF04613"/>
    </source>
</evidence>
<comment type="function">
    <text evidence="7">Catalyzes the N-acylation of UDP-3-O-acylglucosamine using 3-hydroxyacyl-ACP as the acyl donor. Is involved in the biosynthesis of lipid A, a phosphorylated glycolipid that anchors the lipopolysaccharide to the outer membrane of the cell.</text>
</comment>
<dbReference type="PROSITE" id="PS00101">
    <property type="entry name" value="HEXAPEP_TRANSFERASES"/>
    <property type="match status" value="2"/>
</dbReference>
<dbReference type="Pfam" id="PF04613">
    <property type="entry name" value="LpxD"/>
    <property type="match status" value="1"/>
</dbReference>
<keyword evidence="11" id="KW-1185">Reference proteome</keyword>
<proteinExistence type="inferred from homology"/>
<dbReference type="PANTHER" id="PTHR43378">
    <property type="entry name" value="UDP-3-O-ACYLGLUCOSAMINE N-ACYLTRANSFERASE"/>
    <property type="match status" value="1"/>
</dbReference>
<keyword evidence="5 7" id="KW-0443">Lipid metabolism</keyword>
<dbReference type="CDD" id="cd03352">
    <property type="entry name" value="LbH_LpxD"/>
    <property type="match status" value="1"/>
</dbReference>
<dbReference type="GO" id="GO:0016020">
    <property type="term" value="C:membrane"/>
    <property type="evidence" value="ECO:0007669"/>
    <property type="project" value="GOC"/>
</dbReference>
<evidence type="ECO:0000256" key="1">
    <source>
        <dbReference type="ARBA" id="ARBA00022516"/>
    </source>
</evidence>
<organism evidence="10 11">
    <name type="scientific">Moheibacter lacus</name>
    <dbReference type="NCBI Taxonomy" id="2745851"/>
    <lineage>
        <taxon>Bacteria</taxon>
        <taxon>Pseudomonadati</taxon>
        <taxon>Bacteroidota</taxon>
        <taxon>Flavobacteriia</taxon>
        <taxon>Flavobacteriales</taxon>
        <taxon>Weeksellaceae</taxon>
        <taxon>Moheibacter</taxon>
    </lineage>
</organism>
<dbReference type="RefSeq" id="WP_182043699.1">
    <property type="nucleotide sequence ID" value="NZ_JACDZE010000003.1"/>
</dbReference>
<feature type="domain" description="UDP-3-O-[3-hydroxymyristoyl] glucosamine N-acyltransferase non-repeat region" evidence="8">
    <location>
        <begin position="22"/>
        <end position="89"/>
    </location>
</feature>
<evidence type="ECO:0000313" key="11">
    <source>
        <dbReference type="Proteomes" id="UP000552241"/>
    </source>
</evidence>
<comment type="catalytic activity">
    <reaction evidence="7">
        <text>a UDP-3-O-[(3R)-3-hydroxyacyl]-alpha-D-glucosamine + a (3R)-hydroxyacyl-[ACP] = a UDP-2-N,3-O-bis[(3R)-3-hydroxyacyl]-alpha-D-glucosamine + holo-[ACP] + H(+)</text>
        <dbReference type="Rhea" id="RHEA:53836"/>
        <dbReference type="Rhea" id="RHEA-COMP:9685"/>
        <dbReference type="Rhea" id="RHEA-COMP:9945"/>
        <dbReference type="ChEBI" id="CHEBI:15378"/>
        <dbReference type="ChEBI" id="CHEBI:64479"/>
        <dbReference type="ChEBI" id="CHEBI:78827"/>
        <dbReference type="ChEBI" id="CHEBI:137740"/>
        <dbReference type="ChEBI" id="CHEBI:137748"/>
        <dbReference type="EC" id="2.3.1.191"/>
    </reaction>
</comment>
<dbReference type="Pfam" id="PF25087">
    <property type="entry name" value="GMPPB_C"/>
    <property type="match status" value="1"/>
</dbReference>
<dbReference type="InterPro" id="IPR018357">
    <property type="entry name" value="Hexapep_transf_CS"/>
</dbReference>
<keyword evidence="6 7" id="KW-0012">Acyltransferase</keyword>
<evidence type="ECO:0000256" key="4">
    <source>
        <dbReference type="ARBA" id="ARBA00022737"/>
    </source>
</evidence>
<dbReference type="GO" id="GO:0016410">
    <property type="term" value="F:N-acyltransferase activity"/>
    <property type="evidence" value="ECO:0007669"/>
    <property type="project" value="InterPro"/>
</dbReference>
<reference evidence="10 11" key="1">
    <citation type="submission" date="2020-07" db="EMBL/GenBank/DDBJ databases">
        <title>Moheibacter lacus sp. nov., a member of the family Flavobacteriaceae isolated from freshwater lake sediment.</title>
        <authorList>
            <person name="Liu Y."/>
        </authorList>
    </citation>
    <scope>NUCLEOTIDE SEQUENCE [LARGE SCALE GENOMIC DNA]</scope>
    <source>
        <strain evidence="10 11">BDHS18</strain>
    </source>
</reference>
<keyword evidence="1 7" id="KW-0444">Lipid biosynthesis</keyword>
<dbReference type="UniPathway" id="UPA00973"/>
<dbReference type="HAMAP" id="MF_00523">
    <property type="entry name" value="LpxD"/>
    <property type="match status" value="1"/>
</dbReference>
<dbReference type="AlphaFoldDB" id="A0A838ZSY3"/>
<keyword evidence="2 7" id="KW-0441">Lipid A biosynthesis</keyword>
<gene>
    <name evidence="7 10" type="primary">lpxD</name>
    <name evidence="10" type="ORF">HU137_09955</name>
</gene>
<dbReference type="Gene3D" id="3.40.1390.10">
    <property type="entry name" value="MurE/MurF, N-terminal domain"/>
    <property type="match status" value="1"/>
</dbReference>
<dbReference type="GO" id="GO:0103118">
    <property type="term" value="F:UDP-3-O-[(3R)-3-hydroxyacyl]-glucosamine N-acyltransferase activity"/>
    <property type="evidence" value="ECO:0007669"/>
    <property type="project" value="UniProtKB-EC"/>
</dbReference>
<name>A0A838ZSY3_9FLAO</name>
<accession>A0A838ZSY3</accession>
<dbReference type="InterPro" id="IPR020573">
    <property type="entry name" value="UDP_GlcNAc_AcTrfase_non-rep"/>
</dbReference>
<dbReference type="EC" id="2.3.1.191" evidence="7"/>
<comment type="subunit">
    <text evidence="7">Homotrimer.</text>
</comment>
<dbReference type="EMBL" id="JACDZE010000003">
    <property type="protein sequence ID" value="MBA5630094.1"/>
    <property type="molecule type" value="Genomic_DNA"/>
</dbReference>
<protein>
    <recommendedName>
        <fullName evidence="7">UDP-3-O-acylglucosamine N-acyltransferase</fullName>
        <ecNumber evidence="7">2.3.1.191</ecNumber>
    </recommendedName>
</protein>
<dbReference type="InterPro" id="IPR056729">
    <property type="entry name" value="GMPPB_C"/>
</dbReference>
<dbReference type="InterPro" id="IPR001451">
    <property type="entry name" value="Hexapep"/>
</dbReference>
<evidence type="ECO:0000256" key="5">
    <source>
        <dbReference type="ARBA" id="ARBA00023098"/>
    </source>
</evidence>
<evidence type="ECO:0000259" key="9">
    <source>
        <dbReference type="Pfam" id="PF25087"/>
    </source>
</evidence>
<dbReference type="SUPFAM" id="SSF51161">
    <property type="entry name" value="Trimeric LpxA-like enzymes"/>
    <property type="match status" value="1"/>
</dbReference>
<comment type="pathway">
    <text evidence="7">Bacterial outer membrane biogenesis; LPS lipid A biosynthesis.</text>
</comment>
<dbReference type="Proteomes" id="UP000552241">
    <property type="component" value="Unassembled WGS sequence"/>
</dbReference>
<keyword evidence="4 7" id="KW-0677">Repeat</keyword>
<comment type="caution">
    <text evidence="10">The sequence shown here is derived from an EMBL/GenBank/DDBJ whole genome shotgun (WGS) entry which is preliminary data.</text>
</comment>
<dbReference type="Gene3D" id="2.160.10.10">
    <property type="entry name" value="Hexapeptide repeat proteins"/>
    <property type="match status" value="1"/>
</dbReference>